<sequence>MITKEGWPIHQSPHPVIGTATLMVHNIERMLAFYKDILGFRVHERSQGAVSLSADGKNVLLKLEEDTEAKLRETRTTGLYHIAFLLPGRTDLADVLKHLAQRRYPLQGASDHDVSEALYLADPEGNGLEIYVDRDTTSWKWEKGQVFMTTKPLDIDDLLMDASQAGWNGMPSDTLIGHIHLQVSNLEDSKEFYCDGIGLDPVLRFGSQALFISWHKYHHHIGLNTWNSAGEGPPKEKSTGLKHFCILFSNEDERRKAIARLKKLNAWITEENGTIITKDPSGIHMILEVSRKGE</sequence>
<dbReference type="InterPro" id="IPR004360">
    <property type="entry name" value="Glyas_Fos-R_dOase_dom"/>
</dbReference>
<dbReference type="SUPFAM" id="SSF54593">
    <property type="entry name" value="Glyoxalase/Bleomycin resistance protein/Dihydroxybiphenyl dioxygenase"/>
    <property type="match status" value="2"/>
</dbReference>
<organism evidence="2 3">
    <name type="scientific">Siminovitchia fordii</name>
    <dbReference type="NCBI Taxonomy" id="254759"/>
    <lineage>
        <taxon>Bacteria</taxon>
        <taxon>Bacillati</taxon>
        <taxon>Bacillota</taxon>
        <taxon>Bacilli</taxon>
        <taxon>Bacillales</taxon>
        <taxon>Bacillaceae</taxon>
        <taxon>Siminovitchia</taxon>
    </lineage>
</organism>
<evidence type="ECO:0000313" key="3">
    <source>
        <dbReference type="Proteomes" id="UP000680279"/>
    </source>
</evidence>
<feature type="domain" description="VOC" evidence="1">
    <location>
        <begin position="16"/>
        <end position="133"/>
    </location>
</feature>
<evidence type="ECO:0000259" key="1">
    <source>
        <dbReference type="PROSITE" id="PS51819"/>
    </source>
</evidence>
<dbReference type="CDD" id="cd07255">
    <property type="entry name" value="VOC_BsCatE_like_N"/>
    <property type="match status" value="1"/>
</dbReference>
<dbReference type="PROSITE" id="PS51819">
    <property type="entry name" value="VOC"/>
    <property type="match status" value="2"/>
</dbReference>
<accession>A0ABQ4KC65</accession>
<dbReference type="Pfam" id="PF00903">
    <property type="entry name" value="Glyoxalase"/>
    <property type="match status" value="2"/>
</dbReference>
<dbReference type="InterPro" id="IPR037523">
    <property type="entry name" value="VOC_core"/>
</dbReference>
<dbReference type="Proteomes" id="UP000680279">
    <property type="component" value="Unassembled WGS sequence"/>
</dbReference>
<proteinExistence type="predicted"/>
<dbReference type="Gene3D" id="3.10.180.10">
    <property type="entry name" value="2,3-Dihydroxybiphenyl 1,2-Dioxygenase, domain 1"/>
    <property type="match status" value="2"/>
</dbReference>
<dbReference type="PANTHER" id="PTHR43279">
    <property type="entry name" value="CATECHOL-2,3-DIOXYGENASE"/>
    <property type="match status" value="1"/>
</dbReference>
<feature type="domain" description="VOC" evidence="1">
    <location>
        <begin position="175"/>
        <end position="294"/>
    </location>
</feature>
<dbReference type="EMBL" id="BOQT01000017">
    <property type="protein sequence ID" value="GIN22468.1"/>
    <property type="molecule type" value="Genomic_DNA"/>
</dbReference>
<keyword evidence="3" id="KW-1185">Reference proteome</keyword>
<comment type="caution">
    <text evidence="2">The sequence shown here is derived from an EMBL/GenBank/DDBJ whole genome shotgun (WGS) entry which is preliminary data.</text>
</comment>
<reference evidence="2 3" key="1">
    <citation type="submission" date="2021-03" db="EMBL/GenBank/DDBJ databases">
        <title>Antimicrobial resistance genes in bacteria isolated from Japanese honey, and their potential for conferring macrolide and lincosamide resistance in the American foulbrood pathogen Paenibacillus larvae.</title>
        <authorList>
            <person name="Okamoto M."/>
            <person name="Kumagai M."/>
            <person name="Kanamori H."/>
            <person name="Takamatsu D."/>
        </authorList>
    </citation>
    <scope>NUCLEOTIDE SEQUENCE [LARGE SCALE GENOMIC DNA]</scope>
    <source>
        <strain evidence="2 3">J1TS3</strain>
    </source>
</reference>
<name>A0ABQ4KC65_9BACI</name>
<gene>
    <name evidence="2" type="ORF">J1TS3_36020</name>
</gene>
<dbReference type="RefSeq" id="WP_212963612.1">
    <property type="nucleotide sequence ID" value="NZ_BOQT01000017.1"/>
</dbReference>
<protein>
    <submittedName>
        <fullName evidence="2">Glyoxalase</fullName>
    </submittedName>
</protein>
<dbReference type="InterPro" id="IPR029068">
    <property type="entry name" value="Glyas_Bleomycin-R_OHBP_Dase"/>
</dbReference>
<evidence type="ECO:0000313" key="2">
    <source>
        <dbReference type="EMBL" id="GIN22468.1"/>
    </source>
</evidence>
<dbReference type="PANTHER" id="PTHR43279:SF1">
    <property type="entry name" value="CATECHOL-2,3-DIOXYGENASE"/>
    <property type="match status" value="1"/>
</dbReference>